<reference evidence="4 5" key="1">
    <citation type="journal article" date="2014" name="Genome Biol. Evol.">
        <title>The secreted proteins of Achlya hypogyna and Thraustotheca clavata identify the ancestral oomycete secretome and reveal gene acquisitions by horizontal gene transfer.</title>
        <authorList>
            <person name="Misner I."/>
            <person name="Blouin N."/>
            <person name="Leonard G."/>
            <person name="Richards T.A."/>
            <person name="Lane C.E."/>
        </authorList>
    </citation>
    <scope>NUCLEOTIDE SEQUENCE [LARGE SCALE GENOMIC DNA]</scope>
    <source>
        <strain evidence="4 5">ATCC 48635</strain>
    </source>
</reference>
<dbReference type="SUPFAM" id="SSF48403">
    <property type="entry name" value="Ankyrin repeat"/>
    <property type="match status" value="1"/>
</dbReference>
<dbReference type="PANTHER" id="PTHR24126:SF14">
    <property type="entry name" value="ANK_REP_REGION DOMAIN-CONTAINING PROTEIN"/>
    <property type="match status" value="1"/>
</dbReference>
<dbReference type="EMBL" id="JNBR01000011">
    <property type="protein sequence ID" value="OQS01255.1"/>
    <property type="molecule type" value="Genomic_DNA"/>
</dbReference>
<dbReference type="SMART" id="SM00248">
    <property type="entry name" value="ANK"/>
    <property type="match status" value="3"/>
</dbReference>
<dbReference type="STRING" id="1202772.A0A1V9ZTB8"/>
<dbReference type="Pfam" id="PF12796">
    <property type="entry name" value="Ank_2"/>
    <property type="match status" value="1"/>
</dbReference>
<dbReference type="PROSITE" id="PS50088">
    <property type="entry name" value="ANK_REPEAT"/>
    <property type="match status" value="2"/>
</dbReference>
<evidence type="ECO:0000256" key="3">
    <source>
        <dbReference type="PROSITE-ProRule" id="PRU00023"/>
    </source>
</evidence>
<proteinExistence type="predicted"/>
<dbReference type="InterPro" id="IPR002110">
    <property type="entry name" value="Ankyrin_rpt"/>
</dbReference>
<gene>
    <name evidence="4" type="ORF">ACHHYP_01511</name>
</gene>
<accession>A0A1V9ZTB8</accession>
<evidence type="ECO:0000256" key="1">
    <source>
        <dbReference type="ARBA" id="ARBA00022737"/>
    </source>
</evidence>
<name>A0A1V9ZTB8_ACHHY</name>
<evidence type="ECO:0000313" key="4">
    <source>
        <dbReference type="EMBL" id="OQS01255.1"/>
    </source>
</evidence>
<sequence>MPATDDSQRWHAQRHVHGHTATLKELRLNEPRVATRNVHVRAVFSATKTGGRCHDVVHHNESCCTTIIHGLPTTLSTARQVLETPLTITRAIEFGDLTTVQAHLAAGADPNTRNGAGETLLHIAILHERPAIVQLLLERGADPNARSHWEPQAPFVNQVAYLNPSTTAAQGATPLHYACAVASVKLVKTLLAAGASASIDVGNHELCQPPVVWALSAPEHQVELVKLLHAAGAAIAATRDVGDNTVITTAVVHHASPASAELLRALLAVFVEAGVDIAHKNSCGWTAWDEAPSPALRELLRTQFGAASGRISNAEGALGIADVERQRDECQPWLRRPTNRSSVLSNVCDGHA</sequence>
<dbReference type="PROSITE" id="PS50297">
    <property type="entry name" value="ANK_REP_REGION"/>
    <property type="match status" value="2"/>
</dbReference>
<dbReference type="OrthoDB" id="194358at2759"/>
<dbReference type="AlphaFoldDB" id="A0A1V9ZTB8"/>
<dbReference type="InterPro" id="IPR036770">
    <property type="entry name" value="Ankyrin_rpt-contain_sf"/>
</dbReference>
<evidence type="ECO:0000313" key="5">
    <source>
        <dbReference type="Proteomes" id="UP000243579"/>
    </source>
</evidence>
<dbReference type="Gene3D" id="1.25.40.20">
    <property type="entry name" value="Ankyrin repeat-containing domain"/>
    <property type="match status" value="2"/>
</dbReference>
<dbReference type="PANTHER" id="PTHR24126">
    <property type="entry name" value="ANKYRIN REPEAT, PH AND SEC7 DOMAIN CONTAINING PROTEIN SECG-RELATED"/>
    <property type="match status" value="1"/>
</dbReference>
<dbReference type="Proteomes" id="UP000243579">
    <property type="component" value="Unassembled WGS sequence"/>
</dbReference>
<keyword evidence="5" id="KW-1185">Reference proteome</keyword>
<comment type="caution">
    <text evidence="4">The sequence shown here is derived from an EMBL/GenBank/DDBJ whole genome shotgun (WGS) entry which is preliminary data.</text>
</comment>
<feature type="repeat" description="ANK" evidence="3">
    <location>
        <begin position="170"/>
        <end position="202"/>
    </location>
</feature>
<evidence type="ECO:0000256" key="2">
    <source>
        <dbReference type="ARBA" id="ARBA00023043"/>
    </source>
</evidence>
<protein>
    <submittedName>
        <fullName evidence="4">Uncharacterized protein</fullName>
    </submittedName>
</protein>
<organism evidence="4 5">
    <name type="scientific">Achlya hypogyna</name>
    <name type="common">Oomycete</name>
    <name type="synonym">Protoachlya hypogyna</name>
    <dbReference type="NCBI Taxonomy" id="1202772"/>
    <lineage>
        <taxon>Eukaryota</taxon>
        <taxon>Sar</taxon>
        <taxon>Stramenopiles</taxon>
        <taxon>Oomycota</taxon>
        <taxon>Saprolegniomycetes</taxon>
        <taxon>Saprolegniales</taxon>
        <taxon>Achlyaceae</taxon>
        <taxon>Achlya</taxon>
    </lineage>
</organism>
<keyword evidence="1" id="KW-0677">Repeat</keyword>
<keyword evidence="2 3" id="KW-0040">ANK repeat</keyword>
<feature type="repeat" description="ANK" evidence="3">
    <location>
        <begin position="116"/>
        <end position="148"/>
    </location>
</feature>